<name>A0A2S8S4Y6_9RHOB</name>
<reference evidence="7 8" key="1">
    <citation type="submission" date="2018-02" db="EMBL/GenBank/DDBJ databases">
        <title>Genomic Encyclopedia of Archaeal and Bacterial Type Strains, Phase II (KMG-II): from individual species to whole genera.</title>
        <authorList>
            <person name="Goeker M."/>
        </authorList>
    </citation>
    <scope>NUCLEOTIDE SEQUENCE [LARGE SCALE GENOMIC DNA]</scope>
    <source>
        <strain evidence="7 8">DSM 18921</strain>
    </source>
</reference>
<dbReference type="Proteomes" id="UP000238338">
    <property type="component" value="Unassembled WGS sequence"/>
</dbReference>
<keyword evidence="4" id="KW-0456">Lyase</keyword>
<dbReference type="GO" id="GO:0046872">
    <property type="term" value="F:metal ion binding"/>
    <property type="evidence" value="ECO:0007669"/>
    <property type="project" value="UniProtKB-KW"/>
</dbReference>
<dbReference type="PROSITE" id="PS51891">
    <property type="entry name" value="CENP_V_GFA"/>
    <property type="match status" value="1"/>
</dbReference>
<keyword evidence="2" id="KW-0479">Metal-binding</keyword>
<dbReference type="SUPFAM" id="SSF55729">
    <property type="entry name" value="Acyl-CoA N-acyltransferases (Nat)"/>
    <property type="match status" value="1"/>
</dbReference>
<dbReference type="InterPro" id="IPR011057">
    <property type="entry name" value="Mss4-like_sf"/>
</dbReference>
<dbReference type="SUPFAM" id="SSF51316">
    <property type="entry name" value="Mss4-like"/>
    <property type="match status" value="1"/>
</dbReference>
<comment type="caution">
    <text evidence="7">The sequence shown here is derived from an EMBL/GenBank/DDBJ whole genome shotgun (WGS) entry which is preliminary data.</text>
</comment>
<evidence type="ECO:0000313" key="7">
    <source>
        <dbReference type="EMBL" id="PQV55798.1"/>
    </source>
</evidence>
<dbReference type="PANTHER" id="PTHR33337">
    <property type="entry name" value="GFA DOMAIN-CONTAINING PROTEIN"/>
    <property type="match status" value="1"/>
</dbReference>
<evidence type="ECO:0000259" key="6">
    <source>
        <dbReference type="PROSITE" id="PS51891"/>
    </source>
</evidence>
<dbReference type="InterPro" id="IPR006913">
    <property type="entry name" value="CENP-V/GFA"/>
</dbReference>
<gene>
    <name evidence="7" type="ORF">LX70_03121</name>
</gene>
<feature type="domain" description="CENP-V/GFA" evidence="6">
    <location>
        <begin position="4"/>
        <end position="118"/>
    </location>
</feature>
<sequence length="281" mass="30705">MDGGSGRCLCGAVRYDFDGPPNWQAHCHCESCRRATSAPFTSFFAVDHARLRFTGIAPATYASSPGVARSFCPHCGSPVAYQSPARAHELDLYALTLEDPSQFAATVHVHFNEHLPWLHLSDGLPREWAPRRMAAEEDFGPVLSLIRAAFAFMEGRIDPPSSMHRLTAAALADHAREAEVWVAEETGQPVACMVLTPRADTLYLGKLAVADTHRGQGLGRQMVDHALARARPLGLPRVTLQTRVELTENHAAFEAMGFRKTGATAHAGYDRPTSLTYARDT</sequence>
<organism evidence="7 8">
    <name type="scientific">Albidovulum denitrificans</name>
    <dbReference type="NCBI Taxonomy" id="404881"/>
    <lineage>
        <taxon>Bacteria</taxon>
        <taxon>Pseudomonadati</taxon>
        <taxon>Pseudomonadota</taxon>
        <taxon>Alphaproteobacteria</taxon>
        <taxon>Rhodobacterales</taxon>
        <taxon>Paracoccaceae</taxon>
        <taxon>Albidovulum</taxon>
    </lineage>
</organism>
<dbReference type="PROSITE" id="PS51186">
    <property type="entry name" value="GNAT"/>
    <property type="match status" value="1"/>
</dbReference>
<dbReference type="Gene3D" id="3.40.630.30">
    <property type="match status" value="1"/>
</dbReference>
<evidence type="ECO:0008006" key="9">
    <source>
        <dbReference type="Google" id="ProtNLM"/>
    </source>
</evidence>
<dbReference type="Pfam" id="PF00583">
    <property type="entry name" value="Acetyltransf_1"/>
    <property type="match status" value="1"/>
</dbReference>
<dbReference type="OrthoDB" id="9789603at2"/>
<evidence type="ECO:0000256" key="1">
    <source>
        <dbReference type="ARBA" id="ARBA00005495"/>
    </source>
</evidence>
<evidence type="ECO:0000259" key="5">
    <source>
        <dbReference type="PROSITE" id="PS51186"/>
    </source>
</evidence>
<accession>A0A2S8S4Y6</accession>
<feature type="domain" description="N-acetyltransferase" evidence="5">
    <location>
        <begin position="129"/>
        <end position="281"/>
    </location>
</feature>
<protein>
    <recommendedName>
        <fullName evidence="9">CENP-V/GFA domain-containing protein</fullName>
    </recommendedName>
</protein>
<dbReference type="InterPro" id="IPR000182">
    <property type="entry name" value="GNAT_dom"/>
</dbReference>
<evidence type="ECO:0000313" key="8">
    <source>
        <dbReference type="Proteomes" id="UP000238338"/>
    </source>
</evidence>
<proteinExistence type="inferred from homology"/>
<dbReference type="Gene3D" id="3.90.1590.10">
    <property type="entry name" value="glutathione-dependent formaldehyde- activating enzyme (gfa)"/>
    <property type="match status" value="1"/>
</dbReference>
<dbReference type="Pfam" id="PF04828">
    <property type="entry name" value="GFA"/>
    <property type="match status" value="1"/>
</dbReference>
<dbReference type="InterPro" id="IPR016181">
    <property type="entry name" value="Acyl_CoA_acyltransferase"/>
</dbReference>
<keyword evidence="3" id="KW-0862">Zinc</keyword>
<dbReference type="AlphaFoldDB" id="A0A2S8S4Y6"/>
<dbReference type="GO" id="GO:0016846">
    <property type="term" value="F:carbon-sulfur lyase activity"/>
    <property type="evidence" value="ECO:0007669"/>
    <property type="project" value="InterPro"/>
</dbReference>
<comment type="similarity">
    <text evidence="1">Belongs to the Gfa family.</text>
</comment>
<dbReference type="GO" id="GO:0016747">
    <property type="term" value="F:acyltransferase activity, transferring groups other than amino-acyl groups"/>
    <property type="evidence" value="ECO:0007669"/>
    <property type="project" value="InterPro"/>
</dbReference>
<evidence type="ECO:0000256" key="2">
    <source>
        <dbReference type="ARBA" id="ARBA00022723"/>
    </source>
</evidence>
<dbReference type="EMBL" id="PVEP01000007">
    <property type="protein sequence ID" value="PQV55798.1"/>
    <property type="molecule type" value="Genomic_DNA"/>
</dbReference>
<evidence type="ECO:0000256" key="3">
    <source>
        <dbReference type="ARBA" id="ARBA00022833"/>
    </source>
</evidence>
<keyword evidence="8" id="KW-1185">Reference proteome</keyword>
<dbReference type="CDD" id="cd04301">
    <property type="entry name" value="NAT_SF"/>
    <property type="match status" value="1"/>
</dbReference>
<evidence type="ECO:0000256" key="4">
    <source>
        <dbReference type="ARBA" id="ARBA00023239"/>
    </source>
</evidence>
<dbReference type="PANTHER" id="PTHR33337:SF40">
    <property type="entry name" value="CENP-V_GFA DOMAIN-CONTAINING PROTEIN-RELATED"/>
    <property type="match status" value="1"/>
</dbReference>